<evidence type="ECO:0000313" key="10">
    <source>
        <dbReference type="EMBL" id="QDT33755.1"/>
    </source>
</evidence>
<dbReference type="PROSITE" id="PS51464">
    <property type="entry name" value="SIS"/>
    <property type="match status" value="1"/>
</dbReference>
<accession>A0A517QQ49</accession>
<dbReference type="PANTHER" id="PTHR42745:SF1">
    <property type="entry name" value="ARABINOSE 5-PHOSPHATE ISOMERASE KDSD"/>
    <property type="match status" value="1"/>
</dbReference>
<dbReference type="SUPFAM" id="SSF53697">
    <property type="entry name" value="SIS domain"/>
    <property type="match status" value="1"/>
</dbReference>
<organism evidence="10 11">
    <name type="scientific">Thalassoglobus polymorphus</name>
    <dbReference type="NCBI Taxonomy" id="2527994"/>
    <lineage>
        <taxon>Bacteria</taxon>
        <taxon>Pseudomonadati</taxon>
        <taxon>Planctomycetota</taxon>
        <taxon>Planctomycetia</taxon>
        <taxon>Planctomycetales</taxon>
        <taxon>Planctomycetaceae</taxon>
        <taxon>Thalassoglobus</taxon>
    </lineage>
</organism>
<dbReference type="GO" id="GO:0019146">
    <property type="term" value="F:arabinose-5-phosphate isomerase activity"/>
    <property type="evidence" value="ECO:0007669"/>
    <property type="project" value="UniProtKB-EC"/>
</dbReference>
<feature type="site" description="Catalytically relevant" evidence="6">
    <location>
        <position position="115"/>
    </location>
</feature>
<dbReference type="Pfam" id="PF00571">
    <property type="entry name" value="CBS"/>
    <property type="match status" value="1"/>
</dbReference>
<feature type="site" description="Catalytically relevant" evidence="6">
    <location>
        <position position="63"/>
    </location>
</feature>
<protein>
    <submittedName>
        <fullName evidence="10">Arabinose 5-phosphate isomerase KpsF</fullName>
        <ecNumber evidence="10">5.3.1.13</ecNumber>
    </submittedName>
</protein>
<dbReference type="GO" id="GO:0046872">
    <property type="term" value="F:metal ion binding"/>
    <property type="evidence" value="ECO:0007669"/>
    <property type="project" value="UniProtKB-KW"/>
</dbReference>
<gene>
    <name evidence="10" type="primary">kpsF</name>
    <name evidence="10" type="ORF">Mal48_30100</name>
</gene>
<dbReference type="InterPro" id="IPR004800">
    <property type="entry name" value="KdsD/KpsF-type"/>
</dbReference>
<dbReference type="AlphaFoldDB" id="A0A517QQ49"/>
<feature type="site" description="Catalytically relevant" evidence="6">
    <location>
        <position position="156"/>
    </location>
</feature>
<name>A0A517QQ49_9PLAN</name>
<keyword evidence="5" id="KW-0862">Zinc</keyword>
<feature type="domain" description="CBS" evidence="8">
    <location>
        <begin position="283"/>
        <end position="343"/>
    </location>
</feature>
<keyword evidence="3 7" id="KW-0129">CBS domain</keyword>
<evidence type="ECO:0000256" key="5">
    <source>
        <dbReference type="PIRSR" id="PIRSR004692-2"/>
    </source>
</evidence>
<evidence type="ECO:0000259" key="8">
    <source>
        <dbReference type="PROSITE" id="PS51371"/>
    </source>
</evidence>
<keyword evidence="5" id="KW-0479">Metal-binding</keyword>
<feature type="binding site" evidence="5">
    <location>
        <position position="86"/>
    </location>
    <ligand>
        <name>Zn(2+)</name>
        <dbReference type="ChEBI" id="CHEBI:29105"/>
    </ligand>
</feature>
<evidence type="ECO:0000313" key="11">
    <source>
        <dbReference type="Proteomes" id="UP000315724"/>
    </source>
</evidence>
<evidence type="ECO:0000256" key="3">
    <source>
        <dbReference type="ARBA" id="ARBA00023122"/>
    </source>
</evidence>
<evidence type="ECO:0000256" key="7">
    <source>
        <dbReference type="PROSITE-ProRule" id="PRU00703"/>
    </source>
</evidence>
<dbReference type="NCBIfam" id="TIGR00393">
    <property type="entry name" value="kpsF"/>
    <property type="match status" value="1"/>
</dbReference>
<dbReference type="InterPro" id="IPR046348">
    <property type="entry name" value="SIS_dom_sf"/>
</dbReference>
<feature type="domain" description="SIS" evidence="9">
    <location>
        <begin position="45"/>
        <end position="188"/>
    </location>
</feature>
<dbReference type="EMBL" id="CP036267">
    <property type="protein sequence ID" value="QDT33755.1"/>
    <property type="molecule type" value="Genomic_DNA"/>
</dbReference>
<dbReference type="SMART" id="SM00116">
    <property type="entry name" value="CBS"/>
    <property type="match status" value="2"/>
</dbReference>
<keyword evidence="10" id="KW-0413">Isomerase</keyword>
<dbReference type="GO" id="GO:0097367">
    <property type="term" value="F:carbohydrate derivative binding"/>
    <property type="evidence" value="ECO:0007669"/>
    <property type="project" value="InterPro"/>
</dbReference>
<dbReference type="PIRSF" id="PIRSF004692">
    <property type="entry name" value="KdsD_KpsF"/>
    <property type="match status" value="1"/>
</dbReference>
<keyword evidence="11" id="KW-1185">Reference proteome</keyword>
<evidence type="ECO:0000256" key="1">
    <source>
        <dbReference type="ARBA" id="ARBA00008165"/>
    </source>
</evidence>
<keyword evidence="2" id="KW-0677">Repeat</keyword>
<feature type="domain" description="CBS" evidence="8">
    <location>
        <begin position="213"/>
        <end position="273"/>
    </location>
</feature>
<comment type="similarity">
    <text evidence="1 4">Belongs to the SIS family. GutQ/KpsF subfamily.</text>
</comment>
<dbReference type="FunFam" id="3.40.50.10490:FF:000011">
    <property type="entry name" value="Arabinose 5-phosphate isomerase"/>
    <property type="match status" value="1"/>
</dbReference>
<dbReference type="GO" id="GO:0005975">
    <property type="term" value="P:carbohydrate metabolic process"/>
    <property type="evidence" value="ECO:0007669"/>
    <property type="project" value="InterPro"/>
</dbReference>
<dbReference type="Proteomes" id="UP000315724">
    <property type="component" value="Chromosome"/>
</dbReference>
<dbReference type="KEGG" id="tpol:Mal48_30100"/>
<dbReference type="InterPro" id="IPR046342">
    <property type="entry name" value="CBS_dom_sf"/>
</dbReference>
<dbReference type="Gene3D" id="3.10.580.10">
    <property type="entry name" value="CBS-domain"/>
    <property type="match status" value="1"/>
</dbReference>
<dbReference type="GO" id="GO:1901135">
    <property type="term" value="P:carbohydrate derivative metabolic process"/>
    <property type="evidence" value="ECO:0007669"/>
    <property type="project" value="InterPro"/>
</dbReference>
<evidence type="ECO:0000256" key="2">
    <source>
        <dbReference type="ARBA" id="ARBA00022737"/>
    </source>
</evidence>
<dbReference type="CDD" id="cd05014">
    <property type="entry name" value="SIS_Kpsf"/>
    <property type="match status" value="1"/>
</dbReference>
<feature type="site" description="Catalytically relevant" evidence="6">
    <location>
        <position position="197"/>
    </location>
</feature>
<dbReference type="InterPro" id="IPR035474">
    <property type="entry name" value="SIS_Kpsf"/>
</dbReference>
<evidence type="ECO:0000259" key="9">
    <source>
        <dbReference type="PROSITE" id="PS51464"/>
    </source>
</evidence>
<dbReference type="InterPro" id="IPR000644">
    <property type="entry name" value="CBS_dom"/>
</dbReference>
<evidence type="ECO:0000256" key="4">
    <source>
        <dbReference type="PIRNR" id="PIRNR004692"/>
    </source>
</evidence>
<dbReference type="PROSITE" id="PS51371">
    <property type="entry name" value="CBS"/>
    <property type="match status" value="2"/>
</dbReference>
<proteinExistence type="inferred from homology"/>
<dbReference type="InterPro" id="IPR001347">
    <property type="entry name" value="SIS_dom"/>
</dbReference>
<dbReference type="Pfam" id="PF01380">
    <property type="entry name" value="SIS"/>
    <property type="match status" value="1"/>
</dbReference>
<dbReference type="Gene3D" id="3.40.50.10490">
    <property type="entry name" value="Glucose-6-phosphate isomerase like protein, domain 1"/>
    <property type="match status" value="1"/>
</dbReference>
<dbReference type="InterPro" id="IPR050986">
    <property type="entry name" value="GutQ/KpsF_isomerases"/>
</dbReference>
<evidence type="ECO:0000256" key="6">
    <source>
        <dbReference type="PIRSR" id="PIRSR004692-3"/>
    </source>
</evidence>
<reference evidence="10 11" key="1">
    <citation type="submission" date="2019-02" db="EMBL/GenBank/DDBJ databases">
        <title>Deep-cultivation of Planctomycetes and their phenomic and genomic characterization uncovers novel biology.</title>
        <authorList>
            <person name="Wiegand S."/>
            <person name="Jogler M."/>
            <person name="Boedeker C."/>
            <person name="Pinto D."/>
            <person name="Vollmers J."/>
            <person name="Rivas-Marin E."/>
            <person name="Kohn T."/>
            <person name="Peeters S.H."/>
            <person name="Heuer A."/>
            <person name="Rast P."/>
            <person name="Oberbeckmann S."/>
            <person name="Bunk B."/>
            <person name="Jeske O."/>
            <person name="Meyerdierks A."/>
            <person name="Storesund J.E."/>
            <person name="Kallscheuer N."/>
            <person name="Luecker S."/>
            <person name="Lage O.M."/>
            <person name="Pohl T."/>
            <person name="Merkel B.J."/>
            <person name="Hornburger P."/>
            <person name="Mueller R.-W."/>
            <person name="Bruemmer F."/>
            <person name="Labrenz M."/>
            <person name="Spormann A.M."/>
            <person name="Op den Camp H."/>
            <person name="Overmann J."/>
            <person name="Amann R."/>
            <person name="Jetten M.S.M."/>
            <person name="Mascher T."/>
            <person name="Medema M.H."/>
            <person name="Devos D.P."/>
            <person name="Kaster A.-K."/>
            <person name="Ovreas L."/>
            <person name="Rohde M."/>
            <person name="Galperin M.Y."/>
            <person name="Jogler C."/>
        </authorList>
    </citation>
    <scope>NUCLEOTIDE SEQUENCE [LARGE SCALE GENOMIC DNA]</scope>
    <source>
        <strain evidence="10 11">Mal48</strain>
    </source>
</reference>
<sequence>MSSSAEHLIPYSQVEQLRSGREIVRQEAEALLNLARNMDASFLSAVNLVKECTGSVIVCGMGKAGLIGKKITATLSSTGTRAHFLHPAEAVHGDLGCLHEDDVLIVLSNSGETEEILNVIPTAKRFEIPVICITATHHNSLAFRSDIVLEIGRVREACRWGLAPSTSTTAMLALGDALALVVSEAKGFMPHHFAQFHPGGSLGQKLKPVTELMRPKDQLRIAADSETVRDVITQSAKPGRRTGAVLLVDEQGALSGLFTDSDLARLLETRQDSVLDEPVSKVMTKEPLTLNTDSIFSDVIEILSTRKISEIPVVSADRQPVGLIDITDVIGWLPTEGSTTDDLAETNS</sequence>
<dbReference type="EC" id="5.3.1.13" evidence="10"/>
<dbReference type="PANTHER" id="PTHR42745">
    <property type="match status" value="1"/>
</dbReference>